<dbReference type="InterPro" id="IPR013024">
    <property type="entry name" value="GGCT-like"/>
</dbReference>
<dbReference type="GO" id="GO:0016740">
    <property type="term" value="F:transferase activity"/>
    <property type="evidence" value="ECO:0007669"/>
    <property type="project" value="UniProtKB-KW"/>
</dbReference>
<evidence type="ECO:0000313" key="6">
    <source>
        <dbReference type="Proteomes" id="UP001172681"/>
    </source>
</evidence>
<comment type="caution">
    <text evidence="5">The sequence shown here is derived from an EMBL/GenBank/DDBJ whole genome shotgun (WGS) entry which is preliminary data.</text>
</comment>
<protein>
    <recommendedName>
        <fullName evidence="3">Putative gamma-glutamylcyclotransferase</fullName>
    </recommendedName>
</protein>
<comment type="similarity">
    <text evidence="1">Belongs to the gamma-glutamylcyclotransferase family.</text>
</comment>
<dbReference type="Gene3D" id="3.10.490.10">
    <property type="entry name" value="Gamma-glutamyl cyclotransferase-like"/>
    <property type="match status" value="1"/>
</dbReference>
<reference evidence="5" key="1">
    <citation type="submission" date="2022-10" db="EMBL/GenBank/DDBJ databases">
        <title>Culturing micro-colonial fungi from biological soil crusts in the Mojave desert and describing Neophaeococcomyces mojavensis, and introducing the new genera and species Taxawa tesnikishii.</title>
        <authorList>
            <person name="Kurbessoian T."/>
            <person name="Stajich J.E."/>
        </authorList>
    </citation>
    <scope>NUCLEOTIDE SEQUENCE</scope>
    <source>
        <strain evidence="5">TK_35</strain>
    </source>
</reference>
<dbReference type="SUPFAM" id="SSF110857">
    <property type="entry name" value="Gamma-glutamyl cyclotransferase-like"/>
    <property type="match status" value="1"/>
</dbReference>
<dbReference type="Pfam" id="PF06094">
    <property type="entry name" value="GGACT"/>
    <property type="match status" value="1"/>
</dbReference>
<dbReference type="EMBL" id="JAPDRN010000148">
    <property type="protein sequence ID" value="KAJ9617983.1"/>
    <property type="molecule type" value="Genomic_DNA"/>
</dbReference>
<evidence type="ECO:0000313" key="5">
    <source>
        <dbReference type="EMBL" id="KAJ9617983.1"/>
    </source>
</evidence>
<name>A0AA38XQV8_9EURO</name>
<dbReference type="PANTHER" id="PTHR31544:SF4">
    <property type="entry name" value="GAMMA-GLUTAMYLCYCLOTRANSFERASE-RELATED"/>
    <property type="match status" value="1"/>
</dbReference>
<dbReference type="InterPro" id="IPR036568">
    <property type="entry name" value="GGCT-like_sf"/>
</dbReference>
<evidence type="ECO:0000256" key="1">
    <source>
        <dbReference type="ARBA" id="ARBA00008861"/>
    </source>
</evidence>
<keyword evidence="2" id="KW-0808">Transferase</keyword>
<evidence type="ECO:0000259" key="4">
    <source>
        <dbReference type="Pfam" id="PF06094"/>
    </source>
</evidence>
<organism evidence="5 6">
    <name type="scientific">Knufia peltigerae</name>
    <dbReference type="NCBI Taxonomy" id="1002370"/>
    <lineage>
        <taxon>Eukaryota</taxon>
        <taxon>Fungi</taxon>
        <taxon>Dikarya</taxon>
        <taxon>Ascomycota</taxon>
        <taxon>Pezizomycotina</taxon>
        <taxon>Eurotiomycetes</taxon>
        <taxon>Chaetothyriomycetidae</taxon>
        <taxon>Chaetothyriales</taxon>
        <taxon>Trichomeriaceae</taxon>
        <taxon>Knufia</taxon>
    </lineage>
</organism>
<evidence type="ECO:0000256" key="2">
    <source>
        <dbReference type="ARBA" id="ARBA00022679"/>
    </source>
</evidence>
<gene>
    <name evidence="5" type="ORF">H2204_013275</name>
</gene>
<dbReference type="InterPro" id="IPR009288">
    <property type="entry name" value="AIG2-like_dom"/>
</dbReference>
<proteinExistence type="inferred from homology"/>
<keyword evidence="6" id="KW-1185">Reference proteome</keyword>
<dbReference type="Proteomes" id="UP001172681">
    <property type="component" value="Unassembled WGS sequence"/>
</dbReference>
<dbReference type="InterPro" id="IPR045038">
    <property type="entry name" value="AIG2-like"/>
</dbReference>
<dbReference type="CDD" id="cd06661">
    <property type="entry name" value="GGCT_like"/>
    <property type="match status" value="1"/>
</dbReference>
<evidence type="ECO:0000256" key="3">
    <source>
        <dbReference type="ARBA" id="ARBA00030602"/>
    </source>
</evidence>
<accession>A0AA38XQV8</accession>
<sequence>MDILAELESMAVNVATAAAEEETIPDVDVERWQKLFGFTISEARAALETYRRDLFRTKISDELWDTVGSDKQAEGYDREAYEYSLTRPRRHDSSGRYDEKGSYIVQLTGPLHSPEILQRAATLNRVPTPIGGVGEYGQAEFCEIDGAAKARLLSWARKYHCGFQPTIIRLSKAKKELSEITQAPTLGNNLLTLPQHRPDDVGVEPTPSPGQYPVWYFFYGTLADPDVLSRQLGLEEAPHYVPAKVSGGRVRTWAAKYKALVDAPGEEVPGSAFLVQSASQEDALRFYETDKYEVVRCKITTQTEVLDGLTFRFDGSEDDLDQIC</sequence>
<dbReference type="PANTHER" id="PTHR31544">
    <property type="entry name" value="AIG2-LIKE PROTEIN D"/>
    <property type="match status" value="1"/>
</dbReference>
<dbReference type="AlphaFoldDB" id="A0AA38XQV8"/>
<feature type="domain" description="Gamma-glutamylcyclotransferase AIG2-like" evidence="4">
    <location>
        <begin position="216"/>
        <end position="315"/>
    </location>
</feature>